<reference evidence="6" key="1">
    <citation type="journal article" date="2017" name="Proc. Natl. Acad. Sci. U.S.A.">
        <title>Simulation of Deepwater Horizon oil plume reveals substrate specialization within a complex community of hydrocarbon degraders.</title>
        <authorList>
            <person name="Hu P."/>
            <person name="Dubinsky E.A."/>
            <person name="Probst A.J."/>
            <person name="Wang J."/>
            <person name="Sieber C.M.K."/>
            <person name="Tom L.M."/>
            <person name="Gardinali P."/>
            <person name="Banfield J.F."/>
            <person name="Atlas R.M."/>
            <person name="Andersen G.L."/>
        </authorList>
    </citation>
    <scope>NUCLEOTIDE SEQUENCE [LARGE SCALE GENOMIC DNA]</scope>
</reference>
<dbReference type="SUPFAM" id="SSF53822">
    <property type="entry name" value="Periplasmic binding protein-like I"/>
    <property type="match status" value="1"/>
</dbReference>
<comment type="similarity">
    <text evidence="1">Belongs to the leucine-binding protein family.</text>
</comment>
<protein>
    <submittedName>
        <fullName evidence="5">Branched-chain amino acid ABC transporter substrate-binding protein</fullName>
    </submittedName>
</protein>
<evidence type="ECO:0000256" key="1">
    <source>
        <dbReference type="ARBA" id="ARBA00010062"/>
    </source>
</evidence>
<name>A0A1Y5E639_COLPS</name>
<gene>
    <name evidence="5" type="ORF">A9Q75_14275</name>
</gene>
<feature type="chain" id="PRO_5012034369" evidence="3">
    <location>
        <begin position="29"/>
        <end position="419"/>
    </location>
</feature>
<dbReference type="AlphaFoldDB" id="A0A1Y5E639"/>
<evidence type="ECO:0000313" key="6">
    <source>
        <dbReference type="Proteomes" id="UP000243053"/>
    </source>
</evidence>
<dbReference type="InterPro" id="IPR028081">
    <property type="entry name" value="Leu-bd"/>
</dbReference>
<dbReference type="InterPro" id="IPR028082">
    <property type="entry name" value="Peripla_BP_I"/>
</dbReference>
<dbReference type="PANTHER" id="PTHR30483">
    <property type="entry name" value="LEUCINE-SPECIFIC-BINDING PROTEIN"/>
    <property type="match status" value="1"/>
</dbReference>
<accession>A0A1Y5E639</accession>
<feature type="domain" description="Leucine-binding protein" evidence="4">
    <location>
        <begin position="32"/>
        <end position="394"/>
    </location>
</feature>
<evidence type="ECO:0000256" key="2">
    <source>
        <dbReference type="ARBA" id="ARBA00022729"/>
    </source>
</evidence>
<evidence type="ECO:0000256" key="3">
    <source>
        <dbReference type="SAM" id="SignalP"/>
    </source>
</evidence>
<dbReference type="Proteomes" id="UP000243053">
    <property type="component" value="Unassembled WGS sequence"/>
</dbReference>
<dbReference type="EMBL" id="MAAF01000083">
    <property type="protein sequence ID" value="OUR78222.1"/>
    <property type="molecule type" value="Genomic_DNA"/>
</dbReference>
<dbReference type="CDD" id="cd06334">
    <property type="entry name" value="PBP1_ABC_ligand_binding-like"/>
    <property type="match status" value="1"/>
</dbReference>
<comment type="caution">
    <text evidence="5">The sequence shown here is derived from an EMBL/GenBank/DDBJ whole genome shotgun (WGS) entry which is preliminary data.</text>
</comment>
<keyword evidence="2 3" id="KW-0732">Signal</keyword>
<dbReference type="Pfam" id="PF13458">
    <property type="entry name" value="Peripla_BP_6"/>
    <property type="match status" value="1"/>
</dbReference>
<proteinExistence type="inferred from homology"/>
<dbReference type="InterPro" id="IPR051010">
    <property type="entry name" value="BCAA_transport"/>
</dbReference>
<organism evidence="5 6">
    <name type="scientific">Colwellia psychrerythraea</name>
    <name type="common">Vibrio psychroerythus</name>
    <dbReference type="NCBI Taxonomy" id="28229"/>
    <lineage>
        <taxon>Bacteria</taxon>
        <taxon>Pseudomonadati</taxon>
        <taxon>Pseudomonadota</taxon>
        <taxon>Gammaproteobacteria</taxon>
        <taxon>Alteromonadales</taxon>
        <taxon>Colwelliaceae</taxon>
        <taxon>Colwellia</taxon>
    </lineage>
</organism>
<feature type="signal peptide" evidence="3">
    <location>
        <begin position="1"/>
        <end position="28"/>
    </location>
</feature>
<sequence length="419" mass="46151">MNSIKNKKLLLSSITTCIALSFTSQVQAEDSVFVGHLADMTGPTSFVAKHYGSGIRDALNYKKKNNGINGTKFEHETIDYSYKVPQAIAAYKKWTSRKNMVVMQGFGTADTEALISFVSRDKIPNFSGSYSGHLTDPTGKNPHTKKPAPYNFFYGASYSDVCRGLIQWAAEDWKSKGNKGQPKFTHIGANHPYPNAPKTACADYAKELGFKVLHPVVVSMKPGDFKAQCLSIKNSGSNYGYLGNLGGSTLSLIKSCNTVGTDIQLMTNIWGADKNFFNAGGSGLKNYVFPTMTPFWGDDAPGMKLVGEISKMSDPSGNKERTHHYMRGICSAYYMIEAMEWAEENGGITGENIKKGMYVKSDWVPKGLEGVCLPATWKADDHRGINKINIYNANYENGSVKVNKVSTVTVERRDDWLGY</sequence>
<dbReference type="PANTHER" id="PTHR30483:SF38">
    <property type="entry name" value="BLR7848 PROTEIN"/>
    <property type="match status" value="1"/>
</dbReference>
<dbReference type="Gene3D" id="3.40.50.2300">
    <property type="match status" value="2"/>
</dbReference>
<evidence type="ECO:0000259" key="4">
    <source>
        <dbReference type="Pfam" id="PF13458"/>
    </source>
</evidence>
<evidence type="ECO:0000313" key="5">
    <source>
        <dbReference type="EMBL" id="OUR78222.1"/>
    </source>
</evidence>